<evidence type="ECO:0000256" key="1">
    <source>
        <dbReference type="SAM" id="MobiDB-lite"/>
    </source>
</evidence>
<name>A0A2X0MU55_9BASI</name>
<dbReference type="AlphaFoldDB" id="A0A2X0MU55"/>
<gene>
    <name evidence="2" type="primary">BQ5605_C041g11976</name>
    <name evidence="2" type="ORF">BQ5605_C041G11976</name>
</gene>
<feature type="region of interest" description="Disordered" evidence="1">
    <location>
        <begin position="1"/>
        <end position="20"/>
    </location>
</feature>
<organism evidence="2 3">
    <name type="scientific">Microbotryum silenes-dioicae</name>
    <dbReference type="NCBI Taxonomy" id="796604"/>
    <lineage>
        <taxon>Eukaryota</taxon>
        <taxon>Fungi</taxon>
        <taxon>Dikarya</taxon>
        <taxon>Basidiomycota</taxon>
        <taxon>Pucciniomycotina</taxon>
        <taxon>Microbotryomycetes</taxon>
        <taxon>Microbotryales</taxon>
        <taxon>Microbotryaceae</taxon>
        <taxon>Microbotryum</taxon>
    </lineage>
</organism>
<reference evidence="2 3" key="1">
    <citation type="submission" date="2016-11" db="EMBL/GenBank/DDBJ databases">
        <authorList>
            <person name="Jaros S."/>
            <person name="Januszkiewicz K."/>
            <person name="Wedrychowicz H."/>
        </authorList>
    </citation>
    <scope>NUCLEOTIDE SEQUENCE [LARGE SCALE GENOMIC DNA]</scope>
</reference>
<evidence type="ECO:0000313" key="2">
    <source>
        <dbReference type="EMBL" id="SGZ33574.1"/>
    </source>
</evidence>
<keyword evidence="3" id="KW-1185">Reference proteome</keyword>
<sequence>MCTSNSALRSSTLDAAPRSTSYVQRSIGSTTAVSVCKVLRDKPCTWCLKANYQRQCMRPTDGRTGLKKSRKRSDYERAQALTLLRIRDWKNDKKW</sequence>
<proteinExistence type="predicted"/>
<evidence type="ECO:0000313" key="3">
    <source>
        <dbReference type="Proteomes" id="UP000249464"/>
    </source>
</evidence>
<dbReference type="Proteomes" id="UP000249464">
    <property type="component" value="Unassembled WGS sequence"/>
</dbReference>
<accession>A0A2X0MU55</accession>
<protein>
    <submittedName>
        <fullName evidence="2">BQ5605_C041g11976 protein</fullName>
    </submittedName>
</protein>
<dbReference type="EMBL" id="FQNC01000119">
    <property type="protein sequence ID" value="SGZ33574.1"/>
    <property type="molecule type" value="Genomic_DNA"/>
</dbReference>